<organism evidence="4 5">
    <name type="scientific">Lepidopterella palustris CBS 459.81</name>
    <dbReference type="NCBI Taxonomy" id="1314670"/>
    <lineage>
        <taxon>Eukaryota</taxon>
        <taxon>Fungi</taxon>
        <taxon>Dikarya</taxon>
        <taxon>Ascomycota</taxon>
        <taxon>Pezizomycotina</taxon>
        <taxon>Dothideomycetes</taxon>
        <taxon>Pleosporomycetidae</taxon>
        <taxon>Mytilinidiales</taxon>
        <taxon>Argynnaceae</taxon>
        <taxon>Lepidopterella</taxon>
    </lineage>
</organism>
<dbReference type="EMBL" id="KV745621">
    <property type="protein sequence ID" value="OCK73899.1"/>
    <property type="molecule type" value="Genomic_DNA"/>
</dbReference>
<keyword evidence="5" id="KW-1185">Reference proteome</keyword>
<sequence length="315" mass="36276">MSRTQHVYEPLTSSPSYLPSHLPRLKILLRHILPSLYRNRRVLLRLVIFFIILWPCLLYLLLAYVLPTHPALFPVTLFNAKSPLLVVAHPDDESLFFSPTILRLTEKAVESTGNLLVLSTGNNYGIGATRQKELQEACARLGITGDRCVVLNRDDIQDNPKEWWPENIVYGIVEFYVRKWNVDAIVTFDHGGISGHINHRAVSAAVRKFAETDPKAPPTYLVTTTMLLRKYTILADLPLTSLRFTFRILVALSPFSFVSAQQAEAYADRGLFVSNLFQYKRGVWAFYAHESQRVWDRYIYLVISRYMWFNDVVRV</sequence>
<evidence type="ECO:0000256" key="3">
    <source>
        <dbReference type="SAM" id="Phobius"/>
    </source>
</evidence>
<keyword evidence="3" id="KW-1133">Transmembrane helix</keyword>
<comment type="similarity">
    <text evidence="1">Belongs to the PIGL family.</text>
</comment>
<dbReference type="InterPro" id="IPR024078">
    <property type="entry name" value="LmbE-like_dom_sf"/>
</dbReference>
<dbReference type="GO" id="GO:0016020">
    <property type="term" value="C:membrane"/>
    <property type="evidence" value="ECO:0007669"/>
    <property type="project" value="GOC"/>
</dbReference>
<dbReference type="GO" id="GO:0006506">
    <property type="term" value="P:GPI anchor biosynthetic process"/>
    <property type="evidence" value="ECO:0007669"/>
    <property type="project" value="UniProtKB-UniPathway"/>
</dbReference>
<keyword evidence="3" id="KW-0812">Transmembrane</keyword>
<dbReference type="InterPro" id="IPR003737">
    <property type="entry name" value="GlcNAc_PI_deacetylase-related"/>
</dbReference>
<dbReference type="Gene3D" id="3.40.50.10320">
    <property type="entry name" value="LmbE-like"/>
    <property type="match status" value="1"/>
</dbReference>
<evidence type="ECO:0000256" key="1">
    <source>
        <dbReference type="ARBA" id="ARBA00006066"/>
    </source>
</evidence>
<dbReference type="GO" id="GO:0005783">
    <property type="term" value="C:endoplasmic reticulum"/>
    <property type="evidence" value="ECO:0007669"/>
    <property type="project" value="TreeGrafter"/>
</dbReference>
<dbReference type="Pfam" id="PF02585">
    <property type="entry name" value="PIG-L"/>
    <property type="match status" value="1"/>
</dbReference>
<dbReference type="SUPFAM" id="SSF102588">
    <property type="entry name" value="LmbE-like"/>
    <property type="match status" value="1"/>
</dbReference>
<reference evidence="4 5" key="1">
    <citation type="journal article" date="2016" name="Nat. Commun.">
        <title>Ectomycorrhizal ecology is imprinted in the genome of the dominant symbiotic fungus Cenococcum geophilum.</title>
        <authorList>
            <consortium name="DOE Joint Genome Institute"/>
            <person name="Peter M."/>
            <person name="Kohler A."/>
            <person name="Ohm R.A."/>
            <person name="Kuo A."/>
            <person name="Krutzmann J."/>
            <person name="Morin E."/>
            <person name="Arend M."/>
            <person name="Barry K.W."/>
            <person name="Binder M."/>
            <person name="Choi C."/>
            <person name="Clum A."/>
            <person name="Copeland A."/>
            <person name="Grisel N."/>
            <person name="Haridas S."/>
            <person name="Kipfer T."/>
            <person name="LaButti K."/>
            <person name="Lindquist E."/>
            <person name="Lipzen A."/>
            <person name="Maire R."/>
            <person name="Meier B."/>
            <person name="Mihaltcheva S."/>
            <person name="Molinier V."/>
            <person name="Murat C."/>
            <person name="Poggeler S."/>
            <person name="Quandt C.A."/>
            <person name="Sperisen C."/>
            <person name="Tritt A."/>
            <person name="Tisserant E."/>
            <person name="Crous P.W."/>
            <person name="Henrissat B."/>
            <person name="Nehls U."/>
            <person name="Egli S."/>
            <person name="Spatafora J.W."/>
            <person name="Grigoriev I.V."/>
            <person name="Martin F.M."/>
        </authorList>
    </citation>
    <scope>NUCLEOTIDE SEQUENCE [LARGE SCALE GENOMIC DNA]</scope>
    <source>
        <strain evidence="4 5">CBS 459.81</strain>
    </source>
</reference>
<dbReference type="PANTHER" id="PTHR12993">
    <property type="entry name" value="N-ACETYLGLUCOSAMINYL-PHOSPHATIDYLINOSITOL DE-N-ACETYLASE-RELATED"/>
    <property type="match status" value="1"/>
</dbReference>
<evidence type="ECO:0000313" key="4">
    <source>
        <dbReference type="EMBL" id="OCK73899.1"/>
    </source>
</evidence>
<evidence type="ECO:0000256" key="2">
    <source>
        <dbReference type="ARBA" id="ARBA00012176"/>
    </source>
</evidence>
<keyword evidence="3" id="KW-0472">Membrane</keyword>
<dbReference type="GO" id="GO:0000225">
    <property type="term" value="F:N-acetylglucosaminylphosphatidylinositol deacetylase activity"/>
    <property type="evidence" value="ECO:0007669"/>
    <property type="project" value="UniProtKB-EC"/>
</dbReference>
<dbReference type="AlphaFoldDB" id="A0A8E2DYD3"/>
<feature type="transmembrane region" description="Helical" evidence="3">
    <location>
        <begin position="42"/>
        <end position="66"/>
    </location>
</feature>
<gene>
    <name evidence="4" type="ORF">K432DRAFT_387133</name>
</gene>
<evidence type="ECO:0000313" key="5">
    <source>
        <dbReference type="Proteomes" id="UP000250266"/>
    </source>
</evidence>
<dbReference type="UniPathway" id="UPA00196"/>
<name>A0A8E2DYD3_9PEZI</name>
<dbReference type="EC" id="3.5.1.89" evidence="2"/>
<dbReference type="OrthoDB" id="440160at2759"/>
<accession>A0A8E2DYD3</accession>
<dbReference type="Proteomes" id="UP000250266">
    <property type="component" value="Unassembled WGS sequence"/>
</dbReference>
<protein>
    <recommendedName>
        <fullName evidence="2">N-acetylglucosaminylphosphatidylinositol deacetylase</fullName>
        <ecNumber evidence="2">3.5.1.89</ecNumber>
    </recommendedName>
</protein>
<dbReference type="PANTHER" id="PTHR12993:SF11">
    <property type="entry name" value="N-ACETYLGLUCOSAMINYL-PHOSPHATIDYLINOSITOL DE-N-ACETYLASE"/>
    <property type="match status" value="1"/>
</dbReference>
<proteinExistence type="inferred from homology"/>